<sequence>MAYEQRCDTRIFTYGDHSKRHVVRNGIYACCWNLLLLYFLFASDARMLLCYRCLYGEFLGSLPHCIWICRVGREHRY</sequence>
<keyword evidence="3" id="KW-1185">Reference proteome</keyword>
<reference evidence="2 3" key="1">
    <citation type="submission" date="2018-02" db="EMBL/GenBank/DDBJ databases">
        <title>The genomes of Aspergillus section Nigri reveals drivers in fungal speciation.</title>
        <authorList>
            <consortium name="DOE Joint Genome Institute"/>
            <person name="Vesth T.C."/>
            <person name="Nybo J."/>
            <person name="Theobald S."/>
            <person name="Brandl J."/>
            <person name="Frisvad J.C."/>
            <person name="Nielsen K.F."/>
            <person name="Lyhne E.K."/>
            <person name="Kogle M.E."/>
            <person name="Kuo A."/>
            <person name="Riley R."/>
            <person name="Clum A."/>
            <person name="Nolan M."/>
            <person name="Lipzen A."/>
            <person name="Salamov A."/>
            <person name="Henrissat B."/>
            <person name="Wiebenga A."/>
            <person name="De vries R.P."/>
            <person name="Grigoriev I.V."/>
            <person name="Mortensen U.H."/>
            <person name="Andersen M.R."/>
            <person name="Baker S.E."/>
        </authorList>
    </citation>
    <scope>NUCLEOTIDE SEQUENCE [LARGE SCALE GENOMIC DNA]</scope>
    <source>
        <strain evidence="2 3">CBS 121057</strain>
    </source>
</reference>
<name>A0A319EQN1_ASPSB</name>
<gene>
    <name evidence="2" type="ORF">BO78DRAFT_46744</name>
</gene>
<keyword evidence="1" id="KW-0812">Transmembrane</keyword>
<keyword evidence="1" id="KW-0472">Membrane</keyword>
<evidence type="ECO:0000256" key="1">
    <source>
        <dbReference type="SAM" id="Phobius"/>
    </source>
</evidence>
<evidence type="ECO:0000313" key="3">
    <source>
        <dbReference type="Proteomes" id="UP000248423"/>
    </source>
</evidence>
<dbReference type="Proteomes" id="UP000248423">
    <property type="component" value="Unassembled WGS sequence"/>
</dbReference>
<protein>
    <submittedName>
        <fullName evidence="2">Uncharacterized protein</fullName>
    </submittedName>
</protein>
<proteinExistence type="predicted"/>
<dbReference type="VEuPathDB" id="FungiDB:BO78DRAFT_46744"/>
<dbReference type="EMBL" id="KZ826329">
    <property type="protein sequence ID" value="PYI09178.1"/>
    <property type="molecule type" value="Genomic_DNA"/>
</dbReference>
<accession>A0A319EQN1</accession>
<feature type="transmembrane region" description="Helical" evidence="1">
    <location>
        <begin position="26"/>
        <end position="42"/>
    </location>
</feature>
<organism evidence="2 3">
    <name type="scientific">Aspergillus sclerotiicarbonarius (strain CBS 121057 / IBT 28362)</name>
    <dbReference type="NCBI Taxonomy" id="1448318"/>
    <lineage>
        <taxon>Eukaryota</taxon>
        <taxon>Fungi</taxon>
        <taxon>Dikarya</taxon>
        <taxon>Ascomycota</taxon>
        <taxon>Pezizomycotina</taxon>
        <taxon>Eurotiomycetes</taxon>
        <taxon>Eurotiomycetidae</taxon>
        <taxon>Eurotiales</taxon>
        <taxon>Aspergillaceae</taxon>
        <taxon>Aspergillus</taxon>
        <taxon>Aspergillus subgen. Circumdati</taxon>
    </lineage>
</organism>
<keyword evidence="1" id="KW-1133">Transmembrane helix</keyword>
<dbReference type="AlphaFoldDB" id="A0A319EQN1"/>
<evidence type="ECO:0000313" key="2">
    <source>
        <dbReference type="EMBL" id="PYI09178.1"/>
    </source>
</evidence>